<dbReference type="AlphaFoldDB" id="A0A1L7WK68"/>
<gene>
    <name evidence="8" type="ORF">PAC_03056</name>
</gene>
<evidence type="ECO:0000256" key="4">
    <source>
        <dbReference type="ARBA" id="ARBA00022801"/>
    </source>
</evidence>
<dbReference type="SUPFAM" id="SSF57180">
    <property type="entry name" value="Cellulose-binding domain"/>
    <property type="match status" value="1"/>
</dbReference>
<dbReference type="SUPFAM" id="SSF51445">
    <property type="entry name" value="(Trans)glycosidases"/>
    <property type="match status" value="1"/>
</dbReference>
<keyword evidence="4 6" id="KW-0378">Hydrolase</keyword>
<dbReference type="Proteomes" id="UP000184330">
    <property type="component" value="Unassembled WGS sequence"/>
</dbReference>
<name>A0A1L7WK68_9HELO</name>
<dbReference type="Gene3D" id="3.20.20.80">
    <property type="entry name" value="Glycosidases"/>
    <property type="match status" value="2"/>
</dbReference>
<dbReference type="EC" id="3.2.1.4" evidence="3"/>
<comment type="catalytic activity">
    <reaction evidence="1">
        <text>Endohydrolysis of (1-&gt;4)-beta-D-glucosidic linkages in cellulose, lichenin and cereal beta-D-glucans.</text>
        <dbReference type="EC" id="3.2.1.4"/>
    </reaction>
</comment>
<dbReference type="OrthoDB" id="5823761at2759"/>
<evidence type="ECO:0000256" key="2">
    <source>
        <dbReference type="ARBA" id="ARBA00005641"/>
    </source>
</evidence>
<dbReference type="GO" id="GO:0008810">
    <property type="term" value="F:cellulase activity"/>
    <property type="evidence" value="ECO:0007669"/>
    <property type="project" value="UniProtKB-EC"/>
</dbReference>
<dbReference type="Pfam" id="PF00150">
    <property type="entry name" value="Cellulase"/>
    <property type="match status" value="1"/>
</dbReference>
<dbReference type="PROSITE" id="PS00659">
    <property type="entry name" value="GLYCOSYL_HYDROL_F5"/>
    <property type="match status" value="1"/>
</dbReference>
<evidence type="ECO:0000313" key="8">
    <source>
        <dbReference type="EMBL" id="CZR53178.1"/>
    </source>
</evidence>
<dbReference type="InterPro" id="IPR018087">
    <property type="entry name" value="Glyco_hydro_5_CS"/>
</dbReference>
<reference evidence="8 9" key="1">
    <citation type="submission" date="2016-03" db="EMBL/GenBank/DDBJ databases">
        <authorList>
            <person name="Ploux O."/>
        </authorList>
    </citation>
    <scope>NUCLEOTIDE SEQUENCE [LARGE SCALE GENOMIC DNA]</scope>
    <source>
        <strain evidence="8 9">UAMH 11012</strain>
    </source>
</reference>
<evidence type="ECO:0000256" key="1">
    <source>
        <dbReference type="ARBA" id="ARBA00000966"/>
    </source>
</evidence>
<evidence type="ECO:0000313" key="9">
    <source>
        <dbReference type="Proteomes" id="UP000184330"/>
    </source>
</evidence>
<feature type="domain" description="Glycoside hydrolase family 5" evidence="7">
    <location>
        <begin position="91"/>
        <end position="122"/>
    </location>
</feature>
<protein>
    <recommendedName>
        <fullName evidence="3">cellulase</fullName>
        <ecNumber evidence="3">3.2.1.4</ecNumber>
    </recommendedName>
</protein>
<dbReference type="STRING" id="576137.A0A1L7WK68"/>
<evidence type="ECO:0000256" key="5">
    <source>
        <dbReference type="ARBA" id="ARBA00023295"/>
    </source>
</evidence>
<organism evidence="8 9">
    <name type="scientific">Phialocephala subalpina</name>
    <dbReference type="NCBI Taxonomy" id="576137"/>
    <lineage>
        <taxon>Eukaryota</taxon>
        <taxon>Fungi</taxon>
        <taxon>Dikarya</taxon>
        <taxon>Ascomycota</taxon>
        <taxon>Pezizomycotina</taxon>
        <taxon>Leotiomycetes</taxon>
        <taxon>Helotiales</taxon>
        <taxon>Mollisiaceae</taxon>
        <taxon>Phialocephala</taxon>
        <taxon>Phialocephala fortinii species complex</taxon>
    </lineage>
</organism>
<sequence>MTYNMHGRNQVPFGQCADQGYVGLTICSPGYFCDFQDIYKNQCILVQFVAGGGSVASIATSSTAQAVSSLLGTSLNTTPQVAVFLEQLEIHEFNHWGNIAAKYKNQSKVVFGLMNEPHDAKRRSTTQIILLPRNDWTSAQTFESDGSGPALSTVTDSDGSFTNLGFDVHKYLDSGTHIECVDSYISTAFAPLAQWLRCNGRQALLAIAYLNANSDASYVLAETPTLTDGVGVDTQLVTQCLVPH</sequence>
<dbReference type="InterPro" id="IPR035971">
    <property type="entry name" value="CBD_sf"/>
</dbReference>
<dbReference type="EMBL" id="FJOG01000003">
    <property type="protein sequence ID" value="CZR53178.1"/>
    <property type="molecule type" value="Genomic_DNA"/>
</dbReference>
<dbReference type="GO" id="GO:0009251">
    <property type="term" value="P:glucan catabolic process"/>
    <property type="evidence" value="ECO:0007669"/>
    <property type="project" value="TreeGrafter"/>
</dbReference>
<keyword evidence="9" id="KW-1185">Reference proteome</keyword>
<dbReference type="InterPro" id="IPR001547">
    <property type="entry name" value="Glyco_hydro_5"/>
</dbReference>
<evidence type="ECO:0000259" key="7">
    <source>
        <dbReference type="Pfam" id="PF00150"/>
    </source>
</evidence>
<evidence type="ECO:0000256" key="3">
    <source>
        <dbReference type="ARBA" id="ARBA00012601"/>
    </source>
</evidence>
<dbReference type="InterPro" id="IPR017853">
    <property type="entry name" value="GH"/>
</dbReference>
<keyword evidence="5 6" id="KW-0326">Glycosidase</keyword>
<accession>A0A1L7WK68</accession>
<comment type="similarity">
    <text evidence="2 6">Belongs to the glycosyl hydrolase 5 (cellulase A) family.</text>
</comment>
<dbReference type="PANTHER" id="PTHR34142:SF5">
    <property type="entry name" value="CBM1 DOMAIN-CONTAINING PROTEIN"/>
    <property type="match status" value="1"/>
</dbReference>
<dbReference type="GO" id="GO:0030248">
    <property type="term" value="F:cellulose binding"/>
    <property type="evidence" value="ECO:0007669"/>
    <property type="project" value="InterPro"/>
</dbReference>
<proteinExistence type="inferred from homology"/>
<dbReference type="PANTHER" id="PTHR34142">
    <property type="entry name" value="ENDO-BETA-1,4-GLUCANASE A"/>
    <property type="match status" value="1"/>
</dbReference>
<evidence type="ECO:0000256" key="6">
    <source>
        <dbReference type="RuleBase" id="RU361153"/>
    </source>
</evidence>
<dbReference type="GO" id="GO:0005576">
    <property type="term" value="C:extracellular region"/>
    <property type="evidence" value="ECO:0007669"/>
    <property type="project" value="InterPro"/>
</dbReference>